<dbReference type="EMBL" id="JAVRHP010000071">
    <property type="protein sequence ID" value="MDT0650967.1"/>
    <property type="molecule type" value="Genomic_DNA"/>
</dbReference>
<gene>
    <name evidence="3" type="ORF">RM529_12465</name>
</gene>
<dbReference type="InterPro" id="IPR054539">
    <property type="entry name" value="Beta-prop_PDH"/>
</dbReference>
<reference evidence="3 4" key="1">
    <citation type="submission" date="2023-09" db="EMBL/GenBank/DDBJ databases">
        <authorList>
            <person name="Rey-Velasco X."/>
        </authorList>
    </citation>
    <scope>NUCLEOTIDE SEQUENCE [LARGE SCALE GENOMIC DNA]</scope>
    <source>
        <strain evidence="3 4">F297</strain>
    </source>
</reference>
<dbReference type="Gene3D" id="2.120.10.30">
    <property type="entry name" value="TolB, C-terminal domain"/>
    <property type="match status" value="1"/>
</dbReference>
<dbReference type="RefSeq" id="WP_311485109.1">
    <property type="nucleotide sequence ID" value="NZ_JAVRHP010000071.1"/>
</dbReference>
<name>A0ABU3CXN3_9FLAO</name>
<dbReference type="InterPro" id="IPR011041">
    <property type="entry name" value="Quinoprot_gluc/sorb_DH_b-prop"/>
</dbReference>
<evidence type="ECO:0000259" key="2">
    <source>
        <dbReference type="Pfam" id="PF22807"/>
    </source>
</evidence>
<dbReference type="PANTHER" id="PTHR19328">
    <property type="entry name" value="HEDGEHOG-INTERACTING PROTEIN"/>
    <property type="match status" value="1"/>
</dbReference>
<feature type="domain" description="Pyrroloquinoline quinone-dependent pyranose dehydrogenase beta-propeller" evidence="2">
    <location>
        <begin position="52"/>
        <end position="387"/>
    </location>
</feature>
<evidence type="ECO:0000313" key="4">
    <source>
        <dbReference type="Proteomes" id="UP001248819"/>
    </source>
</evidence>
<dbReference type="InterPro" id="IPR011042">
    <property type="entry name" value="6-blade_b-propeller_TolB-like"/>
</dbReference>
<comment type="caution">
    <text evidence="3">The sequence shown here is derived from an EMBL/GenBank/DDBJ whole genome shotgun (WGS) entry which is preliminary data.</text>
</comment>
<dbReference type="SUPFAM" id="SSF50952">
    <property type="entry name" value="Soluble quinoprotein glucose dehydrogenase"/>
    <property type="match status" value="1"/>
</dbReference>
<proteinExistence type="predicted"/>
<feature type="signal peptide" evidence="1">
    <location>
        <begin position="1"/>
        <end position="18"/>
    </location>
</feature>
<dbReference type="PANTHER" id="PTHR19328:SF53">
    <property type="entry name" value="MEMBRANE PROTEIN"/>
    <property type="match status" value="1"/>
</dbReference>
<keyword evidence="1" id="KW-0732">Signal</keyword>
<dbReference type="Pfam" id="PF22807">
    <property type="entry name" value="TrAA12"/>
    <property type="match status" value="1"/>
</dbReference>
<accession>A0ABU3CXN3</accession>
<dbReference type="Proteomes" id="UP001248819">
    <property type="component" value="Unassembled WGS sequence"/>
</dbReference>
<keyword evidence="4" id="KW-1185">Reference proteome</keyword>
<feature type="chain" id="PRO_5046865310" evidence="1">
    <location>
        <begin position="19"/>
        <end position="390"/>
    </location>
</feature>
<evidence type="ECO:0000256" key="1">
    <source>
        <dbReference type="SAM" id="SignalP"/>
    </source>
</evidence>
<sequence length="390" mass="43886">MRKILFFFTILFTASFYAQEKGNIISEEKVGHIYKPEKMEATASRISSLSKPEGFKITKFAEGLGKPRMMAVSENGNVYVTRREGDVVMLKDNNNDGKSDAQETVVTKKGAHGVAIKDNMFYLITVNDVFKAEINNDGSIGELEKFVENLPDGGQHPNRTIEFAPNGDLFISVGSTCNACEETREENATMLRVDPETGERTIFAKGLRNTIGFAWHPETGELYGMDHGIDWLGDDDQKEELNKIEEGGNYGWPYVYNNGEANKADEPPKDQTWEEYAEKTIFPEISFTAHSAPMDLIFYRGDMFPSEYRNKALVTFHGSWNRKPASGYKLMTVDFDNEKASKSEDFITGFLSEDGTSRFGRPVGLVELQDGSVLFSDDQNGIIYRISYEQ</sequence>
<evidence type="ECO:0000313" key="3">
    <source>
        <dbReference type="EMBL" id="MDT0650967.1"/>
    </source>
</evidence>
<organism evidence="3 4">
    <name type="scientific">Autumnicola edwardsiae</name>
    <dbReference type="NCBI Taxonomy" id="3075594"/>
    <lineage>
        <taxon>Bacteria</taxon>
        <taxon>Pseudomonadati</taxon>
        <taxon>Bacteroidota</taxon>
        <taxon>Flavobacteriia</taxon>
        <taxon>Flavobacteriales</taxon>
        <taxon>Flavobacteriaceae</taxon>
        <taxon>Autumnicola</taxon>
    </lineage>
</organism>
<protein>
    <submittedName>
        <fullName evidence="3">PQQ-dependent sugar dehydrogenase</fullName>
    </submittedName>
</protein>